<dbReference type="PIRSF" id="PIRSF006256">
    <property type="entry name" value="CMPcnvr_hdrg_mat"/>
    <property type="match status" value="1"/>
</dbReference>
<evidence type="ECO:0000256" key="9">
    <source>
        <dbReference type="PROSITE-ProRule" id="PRU00520"/>
    </source>
</evidence>
<evidence type="ECO:0000256" key="4">
    <source>
        <dbReference type="ARBA" id="ARBA00022723"/>
    </source>
</evidence>
<dbReference type="SUPFAM" id="SSF54975">
    <property type="entry name" value="Acylphosphatase/BLUF domain-like"/>
    <property type="match status" value="1"/>
</dbReference>
<keyword evidence="9" id="KW-0378">Hydrolase</keyword>
<proteinExistence type="inferred from homology"/>
<evidence type="ECO:0000259" key="10">
    <source>
        <dbReference type="PROSITE" id="PS51160"/>
    </source>
</evidence>
<feature type="active site" evidence="9">
    <location>
        <position position="19"/>
    </location>
</feature>
<evidence type="ECO:0000256" key="5">
    <source>
        <dbReference type="ARBA" id="ARBA00022771"/>
    </source>
</evidence>
<comment type="similarity">
    <text evidence="2 8">Belongs to the carbamoyltransferase HypF family.</text>
</comment>
<dbReference type="PROSITE" id="PS00150">
    <property type="entry name" value="ACYLPHOSPHATASE_1"/>
    <property type="match status" value="1"/>
</dbReference>
<dbReference type="InterPro" id="IPR001792">
    <property type="entry name" value="Acylphosphatase-like_dom"/>
</dbReference>
<feature type="domain" description="YrdC-like" evidence="11">
    <location>
        <begin position="198"/>
        <end position="382"/>
    </location>
</feature>
<dbReference type="SUPFAM" id="SSF55821">
    <property type="entry name" value="YrdC/RibB"/>
    <property type="match status" value="1"/>
</dbReference>
<dbReference type="InterPro" id="IPR051060">
    <property type="entry name" value="Carbamoyltrans_HypF-like"/>
</dbReference>
<keyword evidence="3" id="KW-0436">Ligase</keyword>
<reference evidence="12 13" key="1">
    <citation type="journal article" date="2016" name="Nat. Commun.">
        <title>Thousands of microbial genomes shed light on interconnected biogeochemical processes in an aquifer system.</title>
        <authorList>
            <person name="Anantharaman K."/>
            <person name="Brown C.T."/>
            <person name="Hug L.A."/>
            <person name="Sharon I."/>
            <person name="Castelle C.J."/>
            <person name="Probst A.J."/>
            <person name="Thomas B.C."/>
            <person name="Singh A."/>
            <person name="Wilkins M.J."/>
            <person name="Karaoz U."/>
            <person name="Brodie E.L."/>
            <person name="Williams K.H."/>
            <person name="Hubbard S.S."/>
            <person name="Banfield J.F."/>
        </authorList>
    </citation>
    <scope>NUCLEOTIDE SEQUENCE [LARGE SCALE GENOMIC DNA]</scope>
</reference>
<keyword evidence="12" id="KW-0808">Transferase</keyword>
<dbReference type="InterPro" id="IPR006070">
    <property type="entry name" value="Sua5-like_dom"/>
</dbReference>
<comment type="pathway">
    <text evidence="1">Protein modification; [NiFe] hydrogenase maturation.</text>
</comment>
<dbReference type="InterPro" id="IPR017945">
    <property type="entry name" value="DHBP_synth_RibB-like_a/b_dom"/>
</dbReference>
<dbReference type="PROSITE" id="PS51163">
    <property type="entry name" value="YRDC"/>
    <property type="match status" value="1"/>
</dbReference>
<feature type="domain" description="Acylphosphatase-like" evidence="10">
    <location>
        <begin position="4"/>
        <end position="90"/>
    </location>
</feature>
<evidence type="ECO:0000313" key="12">
    <source>
        <dbReference type="EMBL" id="OGC43453.1"/>
    </source>
</evidence>
<protein>
    <recommendedName>
        <fullName evidence="8">Carbamoyltransferase</fullName>
        <ecNumber evidence="8">6.2.-.-</ecNumber>
    </recommendedName>
</protein>
<evidence type="ECO:0000256" key="7">
    <source>
        <dbReference type="ARBA" id="ARBA00048220"/>
    </source>
</evidence>
<dbReference type="Proteomes" id="UP000177025">
    <property type="component" value="Unassembled WGS sequence"/>
</dbReference>
<dbReference type="InterPro" id="IPR004421">
    <property type="entry name" value="Carbamoyltransferase_HypF"/>
</dbReference>
<evidence type="ECO:0000256" key="6">
    <source>
        <dbReference type="ARBA" id="ARBA00022833"/>
    </source>
</evidence>
<dbReference type="SUPFAM" id="SSF53067">
    <property type="entry name" value="Actin-like ATPase domain"/>
    <property type="match status" value="1"/>
</dbReference>
<dbReference type="EMBL" id="MEUM01000020">
    <property type="protein sequence ID" value="OGC43453.1"/>
    <property type="molecule type" value="Genomic_DNA"/>
</dbReference>
<accession>A0A1F4UGU9</accession>
<gene>
    <name evidence="12" type="ORF">A2Y85_07835</name>
</gene>
<dbReference type="InterPro" id="IPR011125">
    <property type="entry name" value="Znf_HypF"/>
</dbReference>
<comment type="catalytic activity">
    <reaction evidence="7">
        <text>C-terminal L-cysteinyl-[HypE protein] + carbamoyl phosphate + ATP + H2O = C-terminal S-carboxamide-L-cysteinyl-[HypE protein] + AMP + phosphate + diphosphate + H(+)</text>
        <dbReference type="Rhea" id="RHEA:55636"/>
        <dbReference type="Rhea" id="RHEA-COMP:14247"/>
        <dbReference type="Rhea" id="RHEA-COMP:14392"/>
        <dbReference type="ChEBI" id="CHEBI:15377"/>
        <dbReference type="ChEBI" id="CHEBI:15378"/>
        <dbReference type="ChEBI" id="CHEBI:30616"/>
        <dbReference type="ChEBI" id="CHEBI:33019"/>
        <dbReference type="ChEBI" id="CHEBI:43474"/>
        <dbReference type="ChEBI" id="CHEBI:58228"/>
        <dbReference type="ChEBI" id="CHEBI:76913"/>
        <dbReference type="ChEBI" id="CHEBI:139126"/>
        <dbReference type="ChEBI" id="CHEBI:456215"/>
    </reaction>
</comment>
<feature type="active site" evidence="9">
    <location>
        <position position="37"/>
    </location>
</feature>
<sequence>MRERRKVIISGVVQGVGFRPFIYRLANDRGLTGFIRNTSKGVDIEVEGSADKIRIFLTDVRTRKPVAANIYAIRQHKIRLIYDKGFRIVSSRIEKGFTQISPDIATCSACYSEFMDRKDRRYLYPFINCTNCGPRYSIIINTPYDRRSTSMKEFEMCPQCQHEFEDVDDRRFHAQPDCCELCGPQYSLFTSKNRLVNGDPIKNTIRLLKKGEIIAIKGIGGFHIACDARQGKTIERLRKLKNRPTKPFAIMVGDSNRDQVAYISRAEHSRLLSPPAPILLLRKKPHNPVNRAVAPNNPYIGIIAPYVPMHYMLLDQVPFFLMTSANRADEPIAFSREQVMANLSGIVSFCLDHDRDIENRCDDSVGYVASDKKFMIIRRSRGLAPAPLTIPFQVKPSLGVGPFLKNTFTLANKSEAYMSPHIGDLDNLETMVFYKEMTQKYQRWFKIEPELIVHDMHPEYLSTKIANDLPGKKIAVQHHVAHIAAVLAENSVNDKVIGIAYDGTGYGEDGRIWGGEFFAGTIRNLKRAAHLRYLPLPGGEVSIIKPYRIAIAYYYKLLGQKIGRNKWRTEARSIWNMIDKNIGLVETSSMGRLFDCVAGLIGVTEEITYEAEAAINLEYMTKKGVKTFYQYAIEDNDIMIIDPSKILKGILYDLKKGIDPGVISAKFHNTVTEFTLDMVQRLAGKYSTDKICLSGGVFQNRYLLERIIDRIRTAGFKVYLHQNLPTNDGCISYGQVVYGNMRERKERI</sequence>
<dbReference type="GO" id="GO:0003998">
    <property type="term" value="F:acylphosphatase activity"/>
    <property type="evidence" value="ECO:0007669"/>
    <property type="project" value="UniProtKB-EC"/>
</dbReference>
<dbReference type="Pfam" id="PF22521">
    <property type="entry name" value="HypF_C_2"/>
    <property type="match status" value="1"/>
</dbReference>
<dbReference type="PROSITE" id="PS51160">
    <property type="entry name" value="ACYLPHOSPHATASE_3"/>
    <property type="match status" value="1"/>
</dbReference>
<dbReference type="Pfam" id="PF07503">
    <property type="entry name" value="zf-HYPF"/>
    <property type="match status" value="2"/>
</dbReference>
<evidence type="ECO:0000259" key="11">
    <source>
        <dbReference type="PROSITE" id="PS51163"/>
    </source>
</evidence>
<dbReference type="InterPro" id="IPR055128">
    <property type="entry name" value="HypF_C_2"/>
</dbReference>
<keyword evidence="4" id="KW-0479">Metal-binding</keyword>
<dbReference type="Gene3D" id="3.30.110.120">
    <property type="match status" value="1"/>
</dbReference>
<evidence type="ECO:0000256" key="3">
    <source>
        <dbReference type="ARBA" id="ARBA00022598"/>
    </source>
</evidence>
<dbReference type="Gene3D" id="3.90.870.50">
    <property type="match status" value="1"/>
</dbReference>
<dbReference type="InterPro" id="IPR043129">
    <property type="entry name" value="ATPase_NBD"/>
</dbReference>
<comment type="catalytic activity">
    <reaction evidence="9">
        <text>an acyl phosphate + H2O = a carboxylate + phosphate + H(+)</text>
        <dbReference type="Rhea" id="RHEA:14965"/>
        <dbReference type="ChEBI" id="CHEBI:15377"/>
        <dbReference type="ChEBI" id="CHEBI:15378"/>
        <dbReference type="ChEBI" id="CHEBI:29067"/>
        <dbReference type="ChEBI" id="CHEBI:43474"/>
        <dbReference type="ChEBI" id="CHEBI:59918"/>
        <dbReference type="EC" id="3.6.1.7"/>
    </reaction>
</comment>
<dbReference type="InterPro" id="IPR017968">
    <property type="entry name" value="Acylphosphatase_CS"/>
</dbReference>
<organism evidence="12 13">
    <name type="scientific">candidate division WOR-3 bacterium RBG_13_43_14</name>
    <dbReference type="NCBI Taxonomy" id="1802590"/>
    <lineage>
        <taxon>Bacteria</taxon>
        <taxon>Bacteria division WOR-3</taxon>
    </lineage>
</organism>
<dbReference type="Pfam" id="PF01300">
    <property type="entry name" value="Sua5_yciO_yrdC"/>
    <property type="match status" value="1"/>
</dbReference>
<dbReference type="PANTHER" id="PTHR42959">
    <property type="entry name" value="CARBAMOYLTRANSFERASE"/>
    <property type="match status" value="1"/>
</dbReference>
<dbReference type="AlphaFoldDB" id="A0A1F4UGU9"/>
<dbReference type="Gene3D" id="3.30.420.360">
    <property type="match status" value="1"/>
</dbReference>
<dbReference type="Gene3D" id="3.30.420.40">
    <property type="match status" value="1"/>
</dbReference>
<dbReference type="InterPro" id="IPR036046">
    <property type="entry name" value="Acylphosphatase-like_dom_sf"/>
</dbReference>
<dbReference type="UniPathway" id="UPA00335"/>
<dbReference type="Pfam" id="PF17788">
    <property type="entry name" value="HypF_C"/>
    <property type="match status" value="1"/>
</dbReference>
<dbReference type="GO" id="GO:0016743">
    <property type="term" value="F:carboxyl- or carbamoyltransferase activity"/>
    <property type="evidence" value="ECO:0007669"/>
    <property type="project" value="UniProtKB-UniRule"/>
</dbReference>
<keyword evidence="6" id="KW-0862">Zinc</keyword>
<name>A0A1F4UGU9_UNCW3</name>
<evidence type="ECO:0000256" key="8">
    <source>
        <dbReference type="PIRNR" id="PIRNR006256"/>
    </source>
</evidence>
<dbReference type="NCBIfam" id="TIGR00143">
    <property type="entry name" value="hypF"/>
    <property type="match status" value="1"/>
</dbReference>
<dbReference type="PANTHER" id="PTHR42959:SF1">
    <property type="entry name" value="CARBAMOYLTRANSFERASE HYPF"/>
    <property type="match status" value="1"/>
</dbReference>
<evidence type="ECO:0000313" key="13">
    <source>
        <dbReference type="Proteomes" id="UP000177025"/>
    </source>
</evidence>
<dbReference type="GO" id="GO:0003725">
    <property type="term" value="F:double-stranded RNA binding"/>
    <property type="evidence" value="ECO:0007669"/>
    <property type="project" value="InterPro"/>
</dbReference>
<keyword evidence="5" id="KW-0863">Zinc-finger</keyword>
<dbReference type="FunFam" id="3.30.420.40:FF:000124">
    <property type="entry name" value="Carbamoyltransferase HypF"/>
    <property type="match status" value="1"/>
</dbReference>
<dbReference type="EC" id="6.2.-.-" evidence="8"/>
<evidence type="ECO:0000256" key="2">
    <source>
        <dbReference type="ARBA" id="ARBA00008097"/>
    </source>
</evidence>
<dbReference type="InterPro" id="IPR041440">
    <property type="entry name" value="HypF_C"/>
</dbReference>
<comment type="caution">
    <text evidence="12">The sequence shown here is derived from an EMBL/GenBank/DDBJ whole genome shotgun (WGS) entry which is preliminary data.</text>
</comment>
<evidence type="ECO:0000256" key="1">
    <source>
        <dbReference type="ARBA" id="ARBA00004711"/>
    </source>
</evidence>
<dbReference type="GO" id="GO:0016874">
    <property type="term" value="F:ligase activity"/>
    <property type="evidence" value="ECO:0007669"/>
    <property type="project" value="UniProtKB-UniRule"/>
</dbReference>
<dbReference type="GO" id="GO:0008270">
    <property type="term" value="F:zinc ion binding"/>
    <property type="evidence" value="ECO:0007669"/>
    <property type="project" value="UniProtKB-KW"/>
</dbReference>
<dbReference type="Pfam" id="PF00708">
    <property type="entry name" value="Acylphosphatase"/>
    <property type="match status" value="1"/>
</dbReference>
<dbReference type="GO" id="GO:0051604">
    <property type="term" value="P:protein maturation"/>
    <property type="evidence" value="ECO:0007669"/>
    <property type="project" value="TreeGrafter"/>
</dbReference>